<comment type="similarity">
    <text evidence="2">Belongs to the asfivirus DP71L family.</text>
</comment>
<dbReference type="AlphaFoldDB" id="A0A7R8Z0V7"/>
<dbReference type="PANTHER" id="PTHR16489">
    <property type="entry name" value="GH11727P"/>
    <property type="match status" value="1"/>
</dbReference>
<evidence type="ECO:0000256" key="13">
    <source>
        <dbReference type="SAM" id="MobiDB-lite"/>
    </source>
</evidence>
<evidence type="ECO:0000259" key="14">
    <source>
        <dbReference type="Pfam" id="PF10488"/>
    </source>
</evidence>
<evidence type="ECO:0000256" key="4">
    <source>
        <dbReference type="ARBA" id="ARBA00011204"/>
    </source>
</evidence>
<dbReference type="PANTHER" id="PTHR16489:SF12">
    <property type="entry name" value="GH11727P"/>
    <property type="match status" value="1"/>
</dbReference>
<proteinExistence type="inferred from homology"/>
<evidence type="ECO:0000256" key="5">
    <source>
        <dbReference type="ARBA" id="ARBA00019072"/>
    </source>
</evidence>
<name>A0A7R8Z0V7_HERIL</name>
<evidence type="ECO:0000256" key="11">
    <source>
        <dbReference type="ARBA" id="ARBA00023280"/>
    </source>
</evidence>
<protein>
    <recommendedName>
        <fullName evidence="5">Protein DP71L</fullName>
    </recommendedName>
    <alternativeName>
        <fullName evidence="12">MyD116 homolog</fullName>
    </alternativeName>
</protein>
<keyword evidence="7" id="KW-1090">Inhibition of host innate immune response by virus</keyword>
<dbReference type="GO" id="GO:0039502">
    <property type="term" value="P:symbiont-mediated suppression of host type I interferon-mediated signaling pathway"/>
    <property type="evidence" value="ECO:0007669"/>
    <property type="project" value="UniProtKB-KW"/>
</dbReference>
<dbReference type="InParanoid" id="A0A7R8Z0V7"/>
<evidence type="ECO:0000313" key="15">
    <source>
        <dbReference type="EMBL" id="CAD7092854.1"/>
    </source>
</evidence>
<gene>
    <name evidence="15" type="ORF">HERILL_LOCUS15182</name>
</gene>
<feature type="compositionally biased region" description="Acidic residues" evidence="13">
    <location>
        <begin position="301"/>
        <end position="326"/>
    </location>
</feature>
<evidence type="ECO:0000256" key="9">
    <source>
        <dbReference type="ARBA" id="ARBA00022921"/>
    </source>
</evidence>
<dbReference type="Pfam" id="PF10488">
    <property type="entry name" value="PP1c_bdg"/>
    <property type="match status" value="1"/>
</dbReference>
<keyword evidence="16" id="KW-1185">Reference proteome</keyword>
<dbReference type="GO" id="GO:0034976">
    <property type="term" value="P:response to endoplasmic reticulum stress"/>
    <property type="evidence" value="ECO:0007669"/>
    <property type="project" value="TreeGrafter"/>
</dbReference>
<dbReference type="GO" id="GO:0005783">
    <property type="term" value="C:endoplasmic reticulum"/>
    <property type="evidence" value="ECO:0007669"/>
    <property type="project" value="TreeGrafter"/>
</dbReference>
<sequence length="433" mass="49126">MDGNFGRSTYSAGASTPFSPHRNSEMGNGYVLGGGDSNHPWFGGKRWGAYPFHTGRGFFGRQRHQTLPAMSPPHIVFPEQQRPRMIFPQQQSMMFPHPPPPQIMNLPISPSAKGYKSPNEPNNSYHANPQGFLNRIKKIVNGFINPNLNCDFYSDHHRYYNPKYYNNYAIEKGEAPFKPNVNNDCSVLPSQPTVSATIEFAIFTSDDFPALLWKSPVTQESVNQVIIPEKEITCEDFSKSKLSDPVVTGATCKSPVGKMRAPYAFTPPQRVRQISECSDDSLVICFSEDAREGVLELARDSDEESNLDSYSDDSSSEDENDIDETDNCMKMPEMGQLDSSFDETKDKKVRFNLNPEIHVMYKWDFAYRSARRGHWENFARDRDRFKKRISNLANIINPVLDTQHREKIYGSRFCGSDDNVASSRCTETQSSNT</sequence>
<reference evidence="15 16" key="1">
    <citation type="submission" date="2020-11" db="EMBL/GenBank/DDBJ databases">
        <authorList>
            <person name="Wallbank WR R."/>
            <person name="Pardo Diaz C."/>
            <person name="Kozak K."/>
            <person name="Martin S."/>
            <person name="Jiggins C."/>
            <person name="Moest M."/>
            <person name="Warren A I."/>
            <person name="Generalovic N T."/>
            <person name="Byers J.R.P. K."/>
            <person name="Montejo-Kovacevich G."/>
            <person name="Yen C E."/>
        </authorList>
    </citation>
    <scope>NUCLEOTIDE SEQUENCE [LARGE SCALE GENOMIC DNA]</scope>
</reference>
<evidence type="ECO:0000256" key="12">
    <source>
        <dbReference type="ARBA" id="ARBA00031298"/>
    </source>
</evidence>
<evidence type="ECO:0000313" key="16">
    <source>
        <dbReference type="Proteomes" id="UP000594454"/>
    </source>
</evidence>
<comment type="function">
    <text evidence="1">Interacts with the host phosphatase PP1 catalytic subunit (PPP1CB) and recruits it to dephosphorylate EIF2S1/eIF2alpha and therefore restores the host translation that has been shut-down by the host. Also inhibits the EIF2S1/eIF2alpha-ATF4-DDIT3/CHOP pathway.</text>
</comment>
<keyword evidence="8" id="KW-1114">Inhibition of host interferon signaling pathway by virus</keyword>
<keyword evidence="11" id="KW-0899">Viral immunoevasion</keyword>
<feature type="compositionally biased region" description="Polar residues" evidence="13">
    <location>
        <begin position="1"/>
        <end position="18"/>
    </location>
</feature>
<dbReference type="InterPro" id="IPR019523">
    <property type="entry name" value="Prot_Pase1_reg-su15A/B_C"/>
</dbReference>
<keyword evidence="6" id="KW-0945">Host-virus interaction</keyword>
<dbReference type="GO" id="GO:0019888">
    <property type="term" value="F:protein phosphatase regulator activity"/>
    <property type="evidence" value="ECO:0007669"/>
    <property type="project" value="TreeGrafter"/>
</dbReference>
<keyword evidence="10" id="KW-0922">Interferon antiviral system evasion</keyword>
<feature type="region of interest" description="Disordered" evidence="13">
    <location>
        <begin position="1"/>
        <end position="23"/>
    </location>
</feature>
<evidence type="ECO:0000256" key="6">
    <source>
        <dbReference type="ARBA" id="ARBA00022581"/>
    </source>
</evidence>
<feature type="domain" description="Protein phosphatase 1 regulatory subunit 15A/B C-terminal" evidence="14">
    <location>
        <begin position="326"/>
        <end position="409"/>
    </location>
</feature>
<dbReference type="GO" id="GO:0051246">
    <property type="term" value="P:regulation of protein metabolic process"/>
    <property type="evidence" value="ECO:0007669"/>
    <property type="project" value="UniProtKB-ARBA"/>
</dbReference>
<keyword evidence="9" id="KW-0426">Late protein</keyword>
<evidence type="ECO:0000256" key="3">
    <source>
        <dbReference type="ARBA" id="ARBA00010161"/>
    </source>
</evidence>
<organism evidence="15 16">
    <name type="scientific">Hermetia illucens</name>
    <name type="common">Black soldier fly</name>
    <dbReference type="NCBI Taxonomy" id="343691"/>
    <lineage>
        <taxon>Eukaryota</taxon>
        <taxon>Metazoa</taxon>
        <taxon>Ecdysozoa</taxon>
        <taxon>Arthropoda</taxon>
        <taxon>Hexapoda</taxon>
        <taxon>Insecta</taxon>
        <taxon>Pterygota</taxon>
        <taxon>Neoptera</taxon>
        <taxon>Endopterygota</taxon>
        <taxon>Diptera</taxon>
        <taxon>Brachycera</taxon>
        <taxon>Stratiomyomorpha</taxon>
        <taxon>Stratiomyidae</taxon>
        <taxon>Hermetiinae</taxon>
        <taxon>Hermetia</taxon>
    </lineage>
</organism>
<evidence type="ECO:0000256" key="2">
    <source>
        <dbReference type="ARBA" id="ARBA00007512"/>
    </source>
</evidence>
<dbReference type="GO" id="GO:0000164">
    <property type="term" value="C:protein phosphatase type 1 complex"/>
    <property type="evidence" value="ECO:0007669"/>
    <property type="project" value="TreeGrafter"/>
</dbReference>
<evidence type="ECO:0000256" key="10">
    <source>
        <dbReference type="ARBA" id="ARBA00023258"/>
    </source>
</evidence>
<dbReference type="InterPro" id="IPR051254">
    <property type="entry name" value="PPP1R15"/>
</dbReference>
<comment type="similarity">
    <text evidence="3">Belongs to the PPP1R15 family.</text>
</comment>
<evidence type="ECO:0000256" key="1">
    <source>
        <dbReference type="ARBA" id="ARBA00003756"/>
    </source>
</evidence>
<dbReference type="Proteomes" id="UP000594454">
    <property type="component" value="Chromosome 6"/>
</dbReference>
<evidence type="ECO:0000256" key="8">
    <source>
        <dbReference type="ARBA" id="ARBA00022830"/>
    </source>
</evidence>
<evidence type="ECO:0000256" key="7">
    <source>
        <dbReference type="ARBA" id="ARBA00022632"/>
    </source>
</evidence>
<accession>A0A7R8Z0V7</accession>
<comment type="subunit">
    <text evidence="4">Interacts (via C-terminus) with host PPP1CB.</text>
</comment>
<feature type="region of interest" description="Disordered" evidence="13">
    <location>
        <begin position="297"/>
        <end position="341"/>
    </location>
</feature>
<dbReference type="EMBL" id="LR899014">
    <property type="protein sequence ID" value="CAD7092854.1"/>
    <property type="molecule type" value="Genomic_DNA"/>
</dbReference>
<dbReference type="OrthoDB" id="5976067at2759"/>